<dbReference type="Pfam" id="PF08659">
    <property type="entry name" value="KR"/>
    <property type="match status" value="3"/>
</dbReference>
<dbReference type="SUPFAM" id="SSF53901">
    <property type="entry name" value="Thiolase-like"/>
    <property type="match status" value="3"/>
</dbReference>
<evidence type="ECO:0000256" key="4">
    <source>
        <dbReference type="ARBA" id="ARBA00022553"/>
    </source>
</evidence>
<dbReference type="GO" id="GO:0033068">
    <property type="term" value="P:macrolide biosynthetic process"/>
    <property type="evidence" value="ECO:0007669"/>
    <property type="project" value="UniProtKB-ARBA"/>
</dbReference>
<dbReference type="SUPFAM" id="SSF101173">
    <property type="entry name" value="Docking domain B of the erythromycin polyketide synthase (DEBS)"/>
    <property type="match status" value="1"/>
</dbReference>
<name>Q3S869_9ACTN</name>
<dbReference type="FunFam" id="3.40.47.10:FF:000019">
    <property type="entry name" value="Polyketide synthase type I"/>
    <property type="match status" value="3"/>
</dbReference>
<dbReference type="SMART" id="SM00826">
    <property type="entry name" value="PKS_DH"/>
    <property type="match status" value="1"/>
</dbReference>
<keyword evidence="5" id="KW-0808">Transferase</keyword>
<dbReference type="PANTHER" id="PTHR43775:SF51">
    <property type="entry name" value="INACTIVE PHENOLPHTHIOCEROL SYNTHESIS POLYKETIDE SYNTHASE TYPE I PKS1-RELATED"/>
    <property type="match status" value="1"/>
</dbReference>
<dbReference type="CDD" id="cd08956">
    <property type="entry name" value="KR_3_FAS_SDR_x"/>
    <property type="match status" value="1"/>
</dbReference>
<feature type="active site" description="Proton donor; for dehydratase activity" evidence="9">
    <location>
        <position position="4285"/>
    </location>
</feature>
<dbReference type="InterPro" id="IPR020806">
    <property type="entry name" value="PKS_PP-bd"/>
</dbReference>
<dbReference type="GO" id="GO:0031177">
    <property type="term" value="F:phosphopantetheine binding"/>
    <property type="evidence" value="ECO:0007669"/>
    <property type="project" value="InterPro"/>
</dbReference>
<evidence type="ECO:0000256" key="6">
    <source>
        <dbReference type="ARBA" id="ARBA00023194"/>
    </source>
</evidence>
<evidence type="ECO:0000256" key="9">
    <source>
        <dbReference type="PROSITE-ProRule" id="PRU01363"/>
    </source>
</evidence>
<dbReference type="InterPro" id="IPR020807">
    <property type="entry name" value="PKS_DH"/>
</dbReference>
<dbReference type="SUPFAM" id="SSF55048">
    <property type="entry name" value="Probable ACP-binding domain of malonyl-CoA ACP transacylase"/>
    <property type="match status" value="3"/>
</dbReference>
<evidence type="ECO:0000259" key="13">
    <source>
        <dbReference type="PROSITE" id="PS52019"/>
    </source>
</evidence>
<dbReference type="Pfam" id="PF00550">
    <property type="entry name" value="PP-binding"/>
    <property type="match status" value="3"/>
</dbReference>
<dbReference type="InterPro" id="IPR015083">
    <property type="entry name" value="NorB/c/GfsB-D-like_docking"/>
</dbReference>
<dbReference type="Gene3D" id="3.40.47.10">
    <property type="match status" value="3"/>
</dbReference>
<comment type="pathway">
    <text evidence="2">Antibiotic biosynthesis.</text>
</comment>
<dbReference type="Gene3D" id="3.10.129.110">
    <property type="entry name" value="Polyketide synthase dehydratase"/>
    <property type="match status" value="1"/>
</dbReference>
<keyword evidence="7" id="KW-0511">Multifunctional enzyme</keyword>
<dbReference type="InterPro" id="IPR049552">
    <property type="entry name" value="PKS_DH_N"/>
</dbReference>
<dbReference type="Pfam" id="PF18369">
    <property type="entry name" value="PKS_DE"/>
    <property type="match status" value="2"/>
</dbReference>
<dbReference type="CDD" id="cd00833">
    <property type="entry name" value="PKS"/>
    <property type="match status" value="3"/>
</dbReference>
<dbReference type="GO" id="GO:0004315">
    <property type="term" value="F:3-oxoacyl-[acyl-carrier-protein] synthase activity"/>
    <property type="evidence" value="ECO:0007669"/>
    <property type="project" value="InterPro"/>
</dbReference>
<dbReference type="InterPro" id="IPR016035">
    <property type="entry name" value="Acyl_Trfase/lysoPLipase"/>
</dbReference>
<dbReference type="InterPro" id="IPR036291">
    <property type="entry name" value="NAD(P)-bd_dom_sf"/>
</dbReference>
<dbReference type="PROSITE" id="PS52019">
    <property type="entry name" value="PKS_MFAS_DH"/>
    <property type="match status" value="1"/>
</dbReference>
<evidence type="ECO:0000256" key="7">
    <source>
        <dbReference type="ARBA" id="ARBA00023268"/>
    </source>
</evidence>
<keyword evidence="3" id="KW-0596">Phosphopantetheine</keyword>
<dbReference type="FunFam" id="1.10.1200.10:FF:000007">
    <property type="entry name" value="Probable polyketide synthase pks17"/>
    <property type="match status" value="3"/>
</dbReference>
<dbReference type="PROSITE" id="PS52004">
    <property type="entry name" value="KS3_2"/>
    <property type="match status" value="3"/>
</dbReference>
<keyword evidence="4" id="KW-0597">Phosphoprotein</keyword>
<dbReference type="Pfam" id="PF22953">
    <property type="entry name" value="SpnB_Rossmann"/>
    <property type="match status" value="1"/>
</dbReference>
<feature type="domain" description="Ketosynthase family 3 (KS3)" evidence="12">
    <location>
        <begin position="35"/>
        <end position="454"/>
    </location>
</feature>
<dbReference type="PROSITE" id="PS50075">
    <property type="entry name" value="CARRIER"/>
    <property type="match status" value="3"/>
</dbReference>
<dbReference type="InterPro" id="IPR016036">
    <property type="entry name" value="Malonyl_transacylase_ACP-bd"/>
</dbReference>
<dbReference type="Pfam" id="PF00698">
    <property type="entry name" value="Acyl_transf_1"/>
    <property type="match status" value="3"/>
</dbReference>
<feature type="domain" description="PKS/mFAS DH" evidence="13">
    <location>
        <begin position="4085"/>
        <end position="4368"/>
    </location>
</feature>
<dbReference type="FunFam" id="3.40.366.10:FF:000002">
    <property type="entry name" value="Probable polyketide synthase 2"/>
    <property type="match status" value="3"/>
</dbReference>
<sequence length="5006" mass="522784">MSDRTEQKLRDYLNRVTIDLQQTRRRLRDVEERSREPIAVVAMSCHFPGGVHSPEDLWELVADGRDTYSGIPADRGWDTTGLAGSGVPVTGAFLDEAGGFDPAFFGISPREALAMDPQQRLMLQTCWEAVERGGIDPVSLRGSRTGVFAASIDQGYMSLADGAPEGVQGFLMTGNAISVMSGRVSYVMGLEGPSVTVDTACSASLVALHLAAQSLRNDECSLALVGGVNVMALPGAFVEISRQGGLAADGRSKPFAAAADGTGWGEGVGVLLVERLSDARANGHPVLAVLRGSAINQDGASNGLTAPNGPSQQRVIRAALADAQLAPADVDAVEAHGTGTRLGDPIEADALLAAYGQDRAEDQPLWLGSIKSNIGHTQAAAGLAGVIKVVMAIRHGVLPQTLHVDAPTPHVDWSSGGVRLLTERRDWPVAGRPRRAGVSSFGMSGTNAHVIIEQASEAEQRPAAEQAPEGGRQGAAEPIAGAGPRTAPDAGSGVASGSASGVDPLPTVPWPLSGRSPEALRDQAARLASWLADRPGLRPADVGHSLATTRSAFEHRAVVVADRPEGFLRGLAAVAAGTSAAETVSGRTGAGDGRTVFVFPGQGSQWAGMARQLLDESPVFAARMAECEQALAPHLDWSLSAVVRGEPDAAPLDRIDVVQPVLFAVMVSLAAVWRSYGVEPDAVVGHSQGEIAAAYVAGALSLDDAARIVAVRSRAQLGLSGTGGMASVALPADTLRESLCAWEGRLSVAAVNGPASAVVSGDPEALEEFLRQCEEREVRTRRVAADVAGHSAHMDRLRDGMLDALADVRPTAATIPFCSTVTGGSLDTTGLDAGYWFRNMRQTVEFDAAVRDLVRRGHSVFVEISPHPVLTVPTQDTLDDLADPDAAVPAPPTLVTGTLRRDEGGLHRVLTALAQVHVHGVPVDWTAVFAGHRPERVELPTYAFQNRRFWLEPQTRPGTAPETADPADAAFWAAVEREDVAAVAATLGVEAASWSDILPALSAWRRDRRDRAVLDGWRYHISWQRLTAKTAGPLRGRWPVLVPDGHTADAAVTRAVEALRERGANPELVVLDHTHTDRSRLTDHLRELLATGPGTETAPSGVLSLLALDERPHEGLPALPVGLALTTALVQALDDLDVRTTLWCATSGAVPVHPSEPVPHPVQALVWGFGRTAALEHPSLWGGLIDLPEQCDERAGHLLGDLLAGAGDEDQLAIRASGAHARRLVRATPSTSAPSAPWRPSGTVLVTGGTGGLGAHAARWLARGGADHLVLVSRRGADAPGADELAAELTALGTGVTLAACDITDREALAALVDRVAADGHPVRAVLHTAAAAQLFPVRDENPASMAATLAAKVQGAANLDAVLADTDLDAFVLYSSVSGVWGSADHAAYAAGNAYLDALAAHRRGRGLAATSVVWGIWSAEGGGLATSDLERALLERGIPFMDPRLAVGGLQRVLDDDETVVVVADVDWARFVPVFTSVRPSPLIADLPDVRALATAEDRTEPDPGDTDGASALRRTLAGLTEPEVRRTLLELVRTNAAAVLGHESADAVLPDRAFRELGFDSLIAVELRNRLNQVTGLRLRATVVFDYSCAALLAEHLRTELLGDTAPAAAPAAVVPVADPDEPIAIVAMSCRFPGGIDTPERLWQLLVDGGEVLSGMPADRGWPLDRLYHPDPDHPGTSYVREGSFLHDAGDFDPAFFGISPREAVAMDPQQRLLLETSWEAFERAGIDPASLRTTPTGVFAGVNYQDYTSLAGSSPEGGEGHLVAGGAASVVSGRVAYTLGLEGPAVTVDTACSSSLVATHLAAQALRGGDCSLALAGGVAVMATPGVFVGFSRQRGLAADGRCKAFGASADGMGLAEGVGVVLLERLSDARRNGHPVLAVLRGSAVNQDGASNGLSAPNGLAQQRVIRQALTNAGLTGADVDVVEAHGTGTTLGDPIEADALLATYGQDRPHGRPLWLGALKSNIGHTQAASGVAGMIKTVLSLRHGVLPRTLHADEPSPHVDWASGEVELLTEARDWPDTGAPRRAGISSFGFSGTNVHAILEQAPPASDADADAETDADAGPEPRHAPTAPVVPWVLSARSPQALTHQAQRLRGHLAGGGAPDPLDTGYSLATGRTPFEHRAVLLGTGGDAPSAALDGLAGGEDTPGLIRGVADTDGRRVFVFPGQGAQWAGMAVELLDTSPVFAASMAACEQALTPYVDWSLDAVLRGAPDTPPFERVDVVQPALWAVMVSLAAQWRSWGVEPDAVLGHSQGEIAAAVVAGALSLDDGAKVVALRSRAILALAGHGGMVSVAVPRERAVELVARWSGRLSLAAVNGPSAVVVSGDTEALTELIAVCEEDGVRARTIAVDYASHSAHVERIRAEVLGALDGITPVAGRVPLYSTLTGDWLDTTEMDAGYWYRNLRETVEFDGAVRALADQRHQVFVEVSPHPVLTMSVQETIESATAAESAEAPRTVVTGTLRRDEGGLARALTSAAELWVRGVPVLWPVLFEGTGARRTDLPTYPFEHRRYWLQSAEPAAPSGTADETDAVDSAFWRLVERGDAAEAAGDLAVDAETLGTVLPALNAWRRRQREGAAVDTWRYRVDWQPVPDPPAASLSGTWLVVLPEGHDDAPGAPLARDSVTALTEAGADVVTVRLTDADADRATLGERLTTALEGRTPQGVLSLLAIAGRPHPDHPAVSAGSALTLVLVQALGDLGVEAPLWCATHGAVTTGDTDTLSAPDQALIWGTGMVAALEHPTRWGGLVDLPPSLNSLSRDRLRAILAGATGEDQLAVRSVGLLGRRLVRAPRPSGTRPAWKPRGTVLVTGGTGALGPHVARWLARGGAEHLVLPGRRGADVPGADELRAELAELGTELSLPACDVADRDQIAGLLAGLEEQGTPVTAVFHAAAYIQLASLDDTPLDAFAEVVAAKAEGARHLDELLDRELDAFVLFSSVAGVWGSSNHAAYTAGNAYLDALAEHRRARGLSATTVDWGVWSAANPWAVRETVDESDFYRVQKQGLPLIEPDLALAGLQQALDDDETVIALANVDWEQFAAVFGSVRPSRLLTGVPEARRQLEEAATPGASAATPASDVLRERLTGLAEAEQRRVTLDLVRTHAAAVLGHDSPEELRPGRAFQELGFDSLTAVELRNRLRAATGLTLPATLVFDYPSAAVLADHIRAEVLGEHRTPATREPAPAGTAAADEPIAIIAMSCRFPGGVHTPEQLWRLLEEGGDVVSEFPTDRGWPLEAMFDPDPDQPGTSYVRHGGFLYDAGEFDADFFGISPREAVAMDPQQRLLLETSWETFERAGLDPDRLRGTDTGVFTGVNYQDYGASVAQTQENEGHLLTGSAASVISGRISYTLGLEGPAVTVDTACSASLVAVHLAAQALRAGDCSLALAGGVAVMSSPGAIISFARQRGLAADGRCKAFSDAADGMGMAEGVGVILLERLSEAQRHGHPVLAVLRGSAVNQDGASNGLTAPNGPSQQRVIRAALANARLSAADIDVVETHGTGTRLGDPIEAQALLATYGQERSDGRPLLIGSLKSNIGHAQAAAGVAGVIKTVLALRHGQVPRTLHVDRPSTQVDWTAGAVDVVTDTTPWPVTGRPRRAGISAFGMSGTNVHAIVEQAPEPAPEESPRDTPDEVPAGTVAWPLSAKSPDALRGQAERLTAHLADTPGLPPADIGRALTTRTAFEHRAVLVGDGTRLPAALTALADDGTAPDLVRGVADTVGRTVFVFPGQGSQWAGMARELLDESPVFAARMEECERALAPFVDWSLLDAVRSGSAWDRVDVVQPALFAVMVSLAEVWRSFGVVPDAVVGHSQGEIAAAVVAGALSLEDGAQVVALRSKTLDALAGRGGMASLSLPADQAREALAPWAGALSVAALNGPATTVVAGDAEALAALLAQCEAQGVRARRIDVDYASHSEHVEEIHGILMDALAGIKPLPSEVPLYSTVDGGWLDTTGMHAGYWYRNLRQTVGFDPAVRVLAAEGFTSFVEVSPHPVLTMAIEETTETAGREAVVLGTLRRDEGGLRRVLLSAAELWVRGGAVDWTAAFPGESTAELPTYAFQRRRYWIQPPAATPRGPGATGHPLLGTAVEVADTGDLVLSGSLSTRTHPWLADHAVSGVVLLPGTGFVELAVRAGDEADCPRVEELTLQAPLVFDRDAAVQIQVRVGAPDESGRRTLGVFSRGEDGAGTPWTGHATGVLAPAGSTDPAAHPYGAAWPPAGAEPVSVDGLYERFADAGYGYGPAFHGLHAAWRLGQDVYVEVRLPEDLHTGAAGFGLHPALLDAALHGLWLAAPEGADQNDEPGTARLPFSWEGVRLHASGATELRVRLSYDDTGSVALSAADPAGRPVADVAALAIRPIAVDALRGAAAQGRDSLFTLGWTALPATTEPPVGRWAALGTEHLLPETHENLDALTAAVDGDAAVPDVVVTLCPPGGNSADAARTALAATLRLLQTWLADDRWADTRLVLVTRGGVATARGEDIGDLAAAAVWGLVRSAQSEHPDRFVLVDAEDPAEALKALPAALSATEPQLAVRDGRTLAPRLTRTPPTDAEAVAGKPWDPEGTVLVTGAFGVLGGLVARHLVTEHGVRHLLLTGRRGADTPEATALVDELTALGARVETAACDTADRDALAGLLAGVPDTHPLTAVVHSAGVLDDGVIGSLTPERLDHVLRPKADAALNLHELTRDLPLAAFVLFSSASGTVGSSGQGNYAAANAFLDALAQHRRAQGLPAQSIAWGMWAERSTLTGTLDEVDLRRIARGGVGALTSDEGLALFDAALERDDAVLVPVRLDLARLRSRAGTGAVPALFRSLVRGAARRTAATGGAADAADTLRGRLAGLAADDARAVLADLVCAHAADVLGHAGASAVDPERAFRQLGFDSLTAVELRNRLNAATGLRLPATLVFDYPSPAAVAGYCAERLAPAGTPPAAAAPTPADDEITRALSTIPLDRLRDSGLLEALLRLAGPENRDGGTPASSERTSGIEEMDVDGLVRLALGSESV</sequence>
<feature type="compositionally biased region" description="Acidic residues" evidence="10">
    <location>
        <begin position="2057"/>
        <end position="2067"/>
    </location>
</feature>
<dbReference type="SUPFAM" id="SSF51735">
    <property type="entry name" value="NAD(P)-binding Rossmann-fold domains"/>
    <property type="match status" value="6"/>
</dbReference>
<feature type="domain" description="Carrier" evidence="11">
    <location>
        <begin position="4850"/>
        <end position="4925"/>
    </location>
</feature>
<feature type="domain" description="Ketosynthase family 3 (KS3)" evidence="12">
    <location>
        <begin position="3196"/>
        <end position="3621"/>
    </location>
</feature>
<dbReference type="SMART" id="SM00823">
    <property type="entry name" value="PKS_PP"/>
    <property type="match status" value="3"/>
</dbReference>
<dbReference type="Gene3D" id="3.40.366.10">
    <property type="entry name" value="Malonyl-Coenzyme A Acyl Carrier Protein, domain 2"/>
    <property type="match status" value="3"/>
</dbReference>
<dbReference type="NCBIfam" id="NF045894">
    <property type="entry name" value="PKS_plus_SDR"/>
    <property type="match status" value="2"/>
</dbReference>
<evidence type="ECO:0000256" key="3">
    <source>
        <dbReference type="ARBA" id="ARBA00022450"/>
    </source>
</evidence>
<dbReference type="InterPro" id="IPR049900">
    <property type="entry name" value="PKS_mFAS_DH"/>
</dbReference>
<dbReference type="InterPro" id="IPR042104">
    <property type="entry name" value="PKS_dehydratase_sf"/>
</dbReference>
<dbReference type="SUPFAM" id="SSF52151">
    <property type="entry name" value="FabD/lysophospholipase-like"/>
    <property type="match status" value="3"/>
</dbReference>
<dbReference type="InterPro" id="IPR036299">
    <property type="entry name" value="Polyketide_synth_docking_sf"/>
</dbReference>
<feature type="compositionally biased region" description="Low complexity" evidence="10">
    <location>
        <begin position="487"/>
        <end position="504"/>
    </location>
</feature>
<evidence type="ECO:0000256" key="1">
    <source>
        <dbReference type="ARBA" id="ARBA00001957"/>
    </source>
</evidence>
<dbReference type="InterPro" id="IPR014043">
    <property type="entry name" value="Acyl_transferase_dom"/>
</dbReference>
<dbReference type="Pfam" id="PF00109">
    <property type="entry name" value="ketoacyl-synt"/>
    <property type="match status" value="3"/>
</dbReference>
<feature type="region of interest" description="N-terminal hotdog fold" evidence="9">
    <location>
        <begin position="4085"/>
        <end position="4209"/>
    </location>
</feature>
<dbReference type="CDD" id="cd08952">
    <property type="entry name" value="KR_1_SDR_x"/>
    <property type="match status" value="2"/>
</dbReference>
<dbReference type="Gene3D" id="6.10.140.1830">
    <property type="match status" value="2"/>
</dbReference>
<dbReference type="PANTHER" id="PTHR43775">
    <property type="entry name" value="FATTY ACID SYNTHASE"/>
    <property type="match status" value="1"/>
</dbReference>
<feature type="region of interest" description="Disordered" evidence="10">
    <location>
        <begin position="4970"/>
        <end position="4989"/>
    </location>
</feature>
<dbReference type="InterPro" id="IPR057326">
    <property type="entry name" value="KR_dom"/>
</dbReference>
<dbReference type="Gene3D" id="1.10.1200.10">
    <property type="entry name" value="ACP-like"/>
    <property type="match status" value="3"/>
</dbReference>
<evidence type="ECO:0000313" key="14">
    <source>
        <dbReference type="EMBL" id="AAZ94390.1"/>
    </source>
</evidence>
<feature type="compositionally biased region" description="Low complexity" evidence="10">
    <location>
        <begin position="457"/>
        <end position="469"/>
    </location>
</feature>
<keyword evidence="6" id="KW-0045">Antibiotic biosynthesis</keyword>
<organism evidence="14">
    <name type="scientific">Streptomyces neyagawaensis</name>
    <dbReference type="NCBI Taxonomy" id="42238"/>
    <lineage>
        <taxon>Bacteria</taxon>
        <taxon>Bacillati</taxon>
        <taxon>Actinomycetota</taxon>
        <taxon>Actinomycetes</taxon>
        <taxon>Kitasatosporales</taxon>
        <taxon>Streptomycetaceae</taxon>
        <taxon>Streptomyces</taxon>
    </lineage>
</organism>
<keyword evidence="8" id="KW-0012">Acyltransferase</keyword>
<dbReference type="Pfam" id="PF16197">
    <property type="entry name" value="KAsynt_C_assoc"/>
    <property type="match status" value="3"/>
</dbReference>
<dbReference type="InterPro" id="IPR036736">
    <property type="entry name" value="ACP-like_sf"/>
</dbReference>
<dbReference type="InterPro" id="IPR018201">
    <property type="entry name" value="Ketoacyl_synth_AS"/>
</dbReference>
<dbReference type="GO" id="GO:0006633">
    <property type="term" value="P:fatty acid biosynthetic process"/>
    <property type="evidence" value="ECO:0007669"/>
    <property type="project" value="InterPro"/>
</dbReference>
<dbReference type="Pfam" id="PF02801">
    <property type="entry name" value="Ketoacyl-synt_C"/>
    <property type="match status" value="3"/>
</dbReference>
<comment type="cofactor">
    <cofactor evidence="1">
        <name>pantetheine 4'-phosphate</name>
        <dbReference type="ChEBI" id="CHEBI:47942"/>
    </cofactor>
</comment>
<feature type="region of interest" description="Disordered" evidence="10">
    <location>
        <begin position="3623"/>
        <end position="3650"/>
    </location>
</feature>
<dbReference type="InterPro" id="IPR032821">
    <property type="entry name" value="PKS_assoc"/>
</dbReference>
<dbReference type="Gene3D" id="3.40.50.720">
    <property type="entry name" value="NAD(P)-binding Rossmann-like Domain"/>
    <property type="match status" value="3"/>
</dbReference>
<proteinExistence type="predicted"/>
<dbReference type="InterPro" id="IPR006162">
    <property type="entry name" value="Ppantetheine_attach_site"/>
</dbReference>
<dbReference type="Pfam" id="PF08990">
    <property type="entry name" value="Docking"/>
    <property type="match status" value="1"/>
</dbReference>
<evidence type="ECO:0000256" key="2">
    <source>
        <dbReference type="ARBA" id="ARBA00004792"/>
    </source>
</evidence>
<dbReference type="EMBL" id="DQ149987">
    <property type="protein sequence ID" value="AAZ94390.1"/>
    <property type="molecule type" value="Genomic_DNA"/>
</dbReference>
<dbReference type="InterPro" id="IPR020841">
    <property type="entry name" value="PKS_Beta-ketoAc_synthase_dom"/>
</dbReference>
<dbReference type="SMART" id="SM01294">
    <property type="entry name" value="PKS_PP_betabranch"/>
    <property type="match status" value="3"/>
</dbReference>
<dbReference type="InterPro" id="IPR001227">
    <property type="entry name" value="Ac_transferase_dom_sf"/>
</dbReference>
<evidence type="ECO:0000259" key="12">
    <source>
        <dbReference type="PROSITE" id="PS52004"/>
    </source>
</evidence>
<accession>Q3S869</accession>
<dbReference type="InterPro" id="IPR014030">
    <property type="entry name" value="Ketoacyl_synth_N"/>
</dbReference>
<dbReference type="InterPro" id="IPR055123">
    <property type="entry name" value="SpnB-like_Rossmann"/>
</dbReference>
<dbReference type="InterPro" id="IPR049551">
    <property type="entry name" value="PKS_DH_C"/>
</dbReference>
<dbReference type="InterPro" id="IPR050091">
    <property type="entry name" value="PKS_NRPS_Biosynth_Enz"/>
</dbReference>
<dbReference type="SMART" id="SM00827">
    <property type="entry name" value="PKS_AT"/>
    <property type="match status" value="3"/>
</dbReference>
<feature type="domain" description="Carrier" evidence="11">
    <location>
        <begin position="1529"/>
        <end position="1604"/>
    </location>
</feature>
<evidence type="ECO:0000256" key="8">
    <source>
        <dbReference type="ARBA" id="ARBA00023315"/>
    </source>
</evidence>
<dbReference type="SUPFAM" id="SSF47336">
    <property type="entry name" value="ACP-like"/>
    <property type="match status" value="3"/>
</dbReference>
<reference evidence="14" key="1">
    <citation type="journal article" date="2005" name="Microbiology">
        <title>Organization of the biosynthetic gene cluster for the macrolide concanamycin A in Streptomyces neyagawaensis ATCC 27449.</title>
        <authorList>
            <person name="Haydock S.F."/>
            <person name="Appleyard A.N."/>
            <person name="Mironenko T."/>
            <person name="Lester J."/>
            <person name="Scott N."/>
            <person name="Leadlay P.F."/>
        </authorList>
    </citation>
    <scope>NUCLEOTIDE SEQUENCE</scope>
</reference>
<feature type="domain" description="Ketosynthase family 3 (KS3)" evidence="12">
    <location>
        <begin position="1624"/>
        <end position="2050"/>
    </location>
</feature>
<feature type="domain" description="Carrier" evidence="11">
    <location>
        <begin position="3100"/>
        <end position="3175"/>
    </location>
</feature>
<dbReference type="Pfam" id="PF14765">
    <property type="entry name" value="PS-DH"/>
    <property type="match status" value="1"/>
</dbReference>
<dbReference type="InterPro" id="IPR041618">
    <property type="entry name" value="PKS_DE"/>
</dbReference>
<dbReference type="InterPro" id="IPR016039">
    <property type="entry name" value="Thiolase-like"/>
</dbReference>
<evidence type="ECO:0000256" key="10">
    <source>
        <dbReference type="SAM" id="MobiDB-lite"/>
    </source>
</evidence>
<dbReference type="PROSITE" id="PS00606">
    <property type="entry name" value="KS3_1"/>
    <property type="match status" value="2"/>
</dbReference>
<dbReference type="SMART" id="SM00825">
    <property type="entry name" value="PKS_KS"/>
    <property type="match status" value="3"/>
</dbReference>
<protein>
    <submittedName>
        <fullName evidence="14">Modular polyketide synthase</fullName>
    </submittedName>
</protein>
<dbReference type="GO" id="GO:0004312">
    <property type="term" value="F:fatty acid synthase activity"/>
    <property type="evidence" value="ECO:0007669"/>
    <property type="project" value="TreeGrafter"/>
</dbReference>
<evidence type="ECO:0000259" key="11">
    <source>
        <dbReference type="PROSITE" id="PS50075"/>
    </source>
</evidence>
<feature type="region of interest" description="C-terminal hotdog fold" evidence="9">
    <location>
        <begin position="4224"/>
        <end position="4368"/>
    </location>
</feature>
<feature type="region of interest" description="Disordered" evidence="10">
    <location>
        <begin position="2053"/>
        <end position="2076"/>
    </location>
</feature>
<feature type="region of interest" description="Disordered" evidence="10">
    <location>
        <begin position="457"/>
        <end position="516"/>
    </location>
</feature>
<evidence type="ECO:0000256" key="5">
    <source>
        <dbReference type="ARBA" id="ARBA00022679"/>
    </source>
</evidence>
<feature type="active site" description="Proton acceptor; for dehydratase activity" evidence="9">
    <location>
        <position position="4117"/>
    </location>
</feature>
<dbReference type="Gene3D" id="3.30.70.3290">
    <property type="match status" value="3"/>
</dbReference>
<dbReference type="PROSITE" id="PS00012">
    <property type="entry name" value="PHOSPHOPANTETHEINE"/>
    <property type="match status" value="3"/>
</dbReference>
<dbReference type="InterPro" id="IPR014031">
    <property type="entry name" value="Ketoacyl_synth_C"/>
</dbReference>
<dbReference type="InterPro" id="IPR009081">
    <property type="entry name" value="PP-bd_ACP"/>
</dbReference>
<dbReference type="Pfam" id="PF21089">
    <property type="entry name" value="PKS_DH_N"/>
    <property type="match status" value="1"/>
</dbReference>
<dbReference type="InterPro" id="IPR013968">
    <property type="entry name" value="PKS_KR"/>
</dbReference>
<dbReference type="SMART" id="SM00822">
    <property type="entry name" value="PKS_KR"/>
    <property type="match status" value="3"/>
</dbReference>